<organism evidence="1 2">
    <name type="scientific">Candidatus Phosphoribacter hodrii</name>
    <dbReference type="NCBI Taxonomy" id="2953743"/>
    <lineage>
        <taxon>Bacteria</taxon>
        <taxon>Bacillati</taxon>
        <taxon>Actinomycetota</taxon>
        <taxon>Actinomycetes</taxon>
        <taxon>Micrococcales</taxon>
        <taxon>Dermatophilaceae</taxon>
        <taxon>Candidatus Phosphoribacter</taxon>
    </lineage>
</organism>
<dbReference type="EMBL" id="JADKGK010000017">
    <property type="protein sequence ID" value="MBL0003882.1"/>
    <property type="molecule type" value="Genomic_DNA"/>
</dbReference>
<evidence type="ECO:0000313" key="1">
    <source>
        <dbReference type="EMBL" id="MBL0003882.1"/>
    </source>
</evidence>
<gene>
    <name evidence="1" type="ORF">IPP00_07775</name>
</gene>
<dbReference type="Proteomes" id="UP000886632">
    <property type="component" value="Unassembled WGS sequence"/>
</dbReference>
<evidence type="ECO:0000313" key="2">
    <source>
        <dbReference type="Proteomes" id="UP000886632"/>
    </source>
</evidence>
<dbReference type="Gene3D" id="1.10.10.2840">
    <property type="entry name" value="PucR C-terminal helix-turn-helix domain"/>
    <property type="match status" value="1"/>
</dbReference>
<dbReference type="InterPro" id="IPR042070">
    <property type="entry name" value="PucR_C-HTH_sf"/>
</dbReference>
<reference evidence="1" key="1">
    <citation type="submission" date="2020-10" db="EMBL/GenBank/DDBJ databases">
        <title>Connecting structure to function with the recovery of over 1000 high-quality activated sludge metagenome-assembled genomes encoding full-length rRNA genes using long-read sequencing.</title>
        <authorList>
            <person name="Singleton C.M."/>
            <person name="Petriglieri F."/>
            <person name="Kristensen J.M."/>
            <person name="Kirkegaard R.H."/>
            <person name="Michaelsen T.Y."/>
            <person name="Andersen M.H."/>
            <person name="Karst S.M."/>
            <person name="Dueholm M.S."/>
            <person name="Nielsen P.H."/>
            <person name="Albertsen M."/>
        </authorList>
    </citation>
    <scope>NUCLEOTIDE SEQUENCE</scope>
    <source>
        <strain evidence="1">Ribe_18-Q3-R11-54_MAXAC.001</strain>
    </source>
</reference>
<proteinExistence type="predicted"/>
<dbReference type="AlphaFoldDB" id="A0A9D7T9M9"/>
<evidence type="ECO:0008006" key="3">
    <source>
        <dbReference type="Google" id="ProtNLM"/>
    </source>
</evidence>
<accession>A0A9D7T9M9</accession>
<comment type="caution">
    <text evidence="1">The sequence shown here is derived from an EMBL/GenBank/DDBJ whole genome shotgun (WGS) entry which is preliminary data.</text>
</comment>
<sequence length="342" mass="35796">MRDLIVRLDVIDDGAASALRVIAHFDSLVSTHASVGALLRATATLTGCAVGYQDVATGRARRIAEDGAEASAEIRNPRGDWPVAHVDEDPDRVVWLERSGPAGPLDDLILERCAQALARTQTARAPLAAGELRVLLDDESPLDRRAVAARRLHLPATITVHAAIAPDAGTGASGPSSTVIDGLIAVVTAAGQDASGIPAGSRVGTCEAAAAHGPQAWANARTALRLTGIGGNLEPTRLRYEDLGALATVAQHMTAKAAASDPDVMRIAALAADHPWVVGTMRALATQPSVRQAAALLHLHHSTLQEREALVERHLGWSPRSATGRPRAITALLLWRLSQPLG</sequence>
<name>A0A9D7T9M9_9MICO</name>
<protein>
    <recommendedName>
        <fullName evidence="3">PucR C-terminal helix-turn-helix domain-containing protein</fullName>
    </recommendedName>
</protein>